<dbReference type="InterPro" id="IPR050582">
    <property type="entry name" value="HAD-like_SerB"/>
</dbReference>
<reference evidence="13 14" key="1">
    <citation type="submission" date="2013-07" db="EMBL/GenBank/DDBJ databases">
        <title>Genome of Archaeoglobus fulgidus.</title>
        <authorList>
            <person name="Fiebig A."/>
            <person name="Birkeland N.-K."/>
        </authorList>
    </citation>
    <scope>NUCLEOTIDE SEQUENCE [LARGE SCALE GENOMIC DNA]</scope>
    <source>
        <strain evidence="13 14">DSM 8774</strain>
    </source>
</reference>
<dbReference type="EMBL" id="CP006577">
    <property type="protein sequence ID" value="AIG99125.1"/>
    <property type="molecule type" value="Genomic_DNA"/>
</dbReference>
<dbReference type="AlphaFoldDB" id="A0A075WFH2"/>
<gene>
    <name evidence="13" type="ORF">AFULGI_00024080</name>
</gene>
<dbReference type="SFLD" id="SFLDG01137">
    <property type="entry name" value="C1.6.1:_Phosphoserine_Phosphat"/>
    <property type="match status" value="1"/>
</dbReference>
<keyword evidence="9" id="KW-0718">Serine biosynthesis</keyword>
<dbReference type="NCBIfam" id="TIGR00338">
    <property type="entry name" value="serB"/>
    <property type="match status" value="1"/>
</dbReference>
<dbReference type="SUPFAM" id="SSF55021">
    <property type="entry name" value="ACT-like"/>
    <property type="match status" value="2"/>
</dbReference>
<sequence length="385" mass="42779">MKLVAISVYGEDKPGIIHAISKALADCGANIVDIEQTVLQGMFVMFIVAEVDDEVCVKREVERAAGEVGVHVSLTPFQRREKAEKNLYVVTILGKDRVGIVRDITRAFLDFGINIERTSLTAREELISIEFLVDLGQRDAAEVRKRLRREAERLGLDIVMQPYSTFNREKRLIVFDMDSTLVEAEIIDELAKEAGVGDEVSKLTERAMRGEIGFKEALEERVRLLKGLPVEVLERIYSRIKLTEGAKELVRSLKEAGYKVAVVSGGFSYFTDRLKEELGLDYAFGNELEIENGRLTGRIKGRIIDASEKARIVEEIARKEGISPENVVAVGDGANDRLMIERAGLGIAFNAKEVLKDVADGSISKENLVGLASVLKLPAEFRKKV</sequence>
<keyword evidence="7 13" id="KW-0378">Hydrolase</keyword>
<evidence type="ECO:0000256" key="1">
    <source>
        <dbReference type="ARBA" id="ARBA00001946"/>
    </source>
</evidence>
<dbReference type="Gene3D" id="3.30.70.260">
    <property type="match status" value="1"/>
</dbReference>
<dbReference type="Pfam" id="PF00702">
    <property type="entry name" value="Hydrolase"/>
    <property type="match status" value="1"/>
</dbReference>
<dbReference type="PANTHER" id="PTHR43344:SF2">
    <property type="entry name" value="PHOSPHOSERINE PHOSPHATASE"/>
    <property type="match status" value="1"/>
</dbReference>
<dbReference type="SFLD" id="SFLDG01136">
    <property type="entry name" value="C1.6:_Phosphoserine_Phosphatas"/>
    <property type="match status" value="1"/>
</dbReference>
<evidence type="ECO:0000256" key="5">
    <source>
        <dbReference type="ARBA" id="ARBA00022605"/>
    </source>
</evidence>
<feature type="active site" description="Nucleophile" evidence="11">
    <location>
        <position position="176"/>
    </location>
</feature>
<evidence type="ECO:0000256" key="6">
    <source>
        <dbReference type="ARBA" id="ARBA00022723"/>
    </source>
</evidence>
<evidence type="ECO:0000256" key="9">
    <source>
        <dbReference type="ARBA" id="ARBA00023299"/>
    </source>
</evidence>
<dbReference type="HOGENOM" id="CLU_036368_0_0_2"/>
<dbReference type="Proteomes" id="UP000028501">
    <property type="component" value="Chromosome"/>
</dbReference>
<organism evidence="13 14">
    <name type="scientific">Archaeoglobus fulgidus DSM 8774</name>
    <dbReference type="NCBI Taxonomy" id="1344584"/>
    <lineage>
        <taxon>Archaea</taxon>
        <taxon>Methanobacteriati</taxon>
        <taxon>Methanobacteriota</taxon>
        <taxon>Archaeoglobi</taxon>
        <taxon>Archaeoglobales</taxon>
        <taxon>Archaeoglobaceae</taxon>
        <taxon>Archaeoglobus</taxon>
    </lineage>
</organism>
<evidence type="ECO:0000259" key="12">
    <source>
        <dbReference type="PROSITE" id="PS51671"/>
    </source>
</evidence>
<dbReference type="Pfam" id="PF13740">
    <property type="entry name" value="ACT_6"/>
    <property type="match status" value="2"/>
</dbReference>
<dbReference type="SFLD" id="SFLDG01129">
    <property type="entry name" value="C1.5:_HAD__Beta-PGM__Phosphata"/>
    <property type="match status" value="1"/>
</dbReference>
<accession>A0A075WFH2</accession>
<comment type="cofactor">
    <cofactor evidence="1">
        <name>Mg(2+)</name>
        <dbReference type="ChEBI" id="CHEBI:18420"/>
    </cofactor>
</comment>
<proteinExistence type="inferred from homology"/>
<evidence type="ECO:0000256" key="10">
    <source>
        <dbReference type="ARBA" id="ARBA00031693"/>
    </source>
</evidence>
<feature type="domain" description="ACT" evidence="12">
    <location>
        <begin position="5"/>
        <end position="79"/>
    </location>
</feature>
<dbReference type="GO" id="GO:0036424">
    <property type="term" value="F:L-phosphoserine phosphatase activity"/>
    <property type="evidence" value="ECO:0007669"/>
    <property type="project" value="InterPro"/>
</dbReference>
<evidence type="ECO:0000313" key="14">
    <source>
        <dbReference type="Proteomes" id="UP000028501"/>
    </source>
</evidence>
<dbReference type="PROSITE" id="PS51671">
    <property type="entry name" value="ACT"/>
    <property type="match status" value="2"/>
</dbReference>
<dbReference type="GO" id="GO:0006564">
    <property type="term" value="P:L-serine biosynthetic process"/>
    <property type="evidence" value="ECO:0007669"/>
    <property type="project" value="UniProtKB-KW"/>
</dbReference>
<comment type="pathway">
    <text evidence="2">Amino-acid biosynthesis; L-serine biosynthesis; L-serine from 3-phospho-D-glycerate: step 3/3.</text>
</comment>
<dbReference type="InterPro" id="IPR023214">
    <property type="entry name" value="HAD_sf"/>
</dbReference>
<dbReference type="InterPro" id="IPR045865">
    <property type="entry name" value="ACT-like_dom_sf"/>
</dbReference>
<dbReference type="SFLD" id="SFLDF00029">
    <property type="entry name" value="phosphoserine_phosphatase"/>
    <property type="match status" value="1"/>
</dbReference>
<dbReference type="CDD" id="cd07500">
    <property type="entry name" value="HAD_PSP"/>
    <property type="match status" value="1"/>
</dbReference>
<keyword evidence="5" id="KW-0028">Amino-acid biosynthesis</keyword>
<dbReference type="RefSeq" id="WP_048064533.1">
    <property type="nucleotide sequence ID" value="NZ_CP006577.1"/>
</dbReference>
<evidence type="ECO:0000256" key="7">
    <source>
        <dbReference type="ARBA" id="ARBA00022801"/>
    </source>
</evidence>
<dbReference type="SFLD" id="SFLDS00003">
    <property type="entry name" value="Haloacid_Dehalogenase"/>
    <property type="match status" value="1"/>
</dbReference>
<comment type="similarity">
    <text evidence="3">Belongs to the HAD-like hydrolase superfamily. SerB family.</text>
</comment>
<evidence type="ECO:0000256" key="3">
    <source>
        <dbReference type="ARBA" id="ARBA00009184"/>
    </source>
</evidence>
<dbReference type="Gene3D" id="3.40.50.1000">
    <property type="entry name" value="HAD superfamily/HAD-like"/>
    <property type="match status" value="1"/>
</dbReference>
<evidence type="ECO:0000256" key="11">
    <source>
        <dbReference type="PIRSR" id="PIRSR604469-1"/>
    </source>
</evidence>
<dbReference type="EC" id="3.1.3.3" evidence="4"/>
<dbReference type="NCBIfam" id="TIGR01488">
    <property type="entry name" value="HAD-SF-IB"/>
    <property type="match status" value="1"/>
</dbReference>
<feature type="active site" description="Proton donor" evidence="11">
    <location>
        <position position="178"/>
    </location>
</feature>
<dbReference type="UniPathway" id="UPA00135">
    <property type="reaction ID" value="UER00198"/>
</dbReference>
<keyword evidence="6" id="KW-0479">Metal-binding</keyword>
<evidence type="ECO:0000256" key="8">
    <source>
        <dbReference type="ARBA" id="ARBA00022842"/>
    </source>
</evidence>
<dbReference type="GO" id="GO:0000287">
    <property type="term" value="F:magnesium ion binding"/>
    <property type="evidence" value="ECO:0007669"/>
    <property type="project" value="TreeGrafter"/>
</dbReference>
<feature type="domain" description="ACT" evidence="12">
    <location>
        <begin position="89"/>
        <end position="161"/>
    </location>
</feature>
<dbReference type="GeneID" id="24795886"/>
<dbReference type="InterPro" id="IPR002912">
    <property type="entry name" value="ACT_dom"/>
</dbReference>
<name>A0A075WFH2_ARCFL</name>
<evidence type="ECO:0000256" key="4">
    <source>
        <dbReference type="ARBA" id="ARBA00012640"/>
    </source>
</evidence>
<evidence type="ECO:0000313" key="13">
    <source>
        <dbReference type="EMBL" id="AIG99125.1"/>
    </source>
</evidence>
<dbReference type="InterPro" id="IPR004469">
    <property type="entry name" value="PSP"/>
</dbReference>
<evidence type="ECO:0000256" key="2">
    <source>
        <dbReference type="ARBA" id="ARBA00005135"/>
    </source>
</evidence>
<dbReference type="PANTHER" id="PTHR43344">
    <property type="entry name" value="PHOSPHOSERINE PHOSPHATASE"/>
    <property type="match status" value="1"/>
</dbReference>
<dbReference type="KEGG" id="afg:AFULGI_00024080"/>
<dbReference type="InterPro" id="IPR036412">
    <property type="entry name" value="HAD-like_sf"/>
</dbReference>
<keyword evidence="8" id="KW-0460">Magnesium</keyword>
<dbReference type="GO" id="GO:0005737">
    <property type="term" value="C:cytoplasm"/>
    <property type="evidence" value="ECO:0007669"/>
    <property type="project" value="TreeGrafter"/>
</dbReference>
<protein>
    <recommendedName>
        <fullName evidence="4">phosphoserine phosphatase</fullName>
        <ecNumber evidence="4">3.1.3.3</ecNumber>
    </recommendedName>
    <alternativeName>
        <fullName evidence="10">O-phosphoserine phosphohydrolase</fullName>
    </alternativeName>
</protein>
<dbReference type="SUPFAM" id="SSF56784">
    <property type="entry name" value="HAD-like"/>
    <property type="match status" value="1"/>
</dbReference>